<keyword evidence="1" id="KW-0732">Signal</keyword>
<keyword evidence="3" id="KW-1185">Reference proteome</keyword>
<evidence type="ECO:0000256" key="1">
    <source>
        <dbReference type="SAM" id="SignalP"/>
    </source>
</evidence>
<evidence type="ECO:0000313" key="2">
    <source>
        <dbReference type="EMBL" id="MBA8888319.1"/>
    </source>
</evidence>
<accession>A0A839F3A4</accession>
<comment type="caution">
    <text evidence="2">The sequence shown here is derived from an EMBL/GenBank/DDBJ whole genome shotgun (WGS) entry which is preliminary data.</text>
</comment>
<organism evidence="2 3">
    <name type="scientific">Dokdonella fugitiva</name>
    <dbReference type="NCBI Taxonomy" id="328517"/>
    <lineage>
        <taxon>Bacteria</taxon>
        <taxon>Pseudomonadati</taxon>
        <taxon>Pseudomonadota</taxon>
        <taxon>Gammaproteobacteria</taxon>
        <taxon>Lysobacterales</taxon>
        <taxon>Rhodanobacteraceae</taxon>
        <taxon>Dokdonella</taxon>
    </lineage>
</organism>
<sequence>MAKILLALGASLMLAGAVAGAEAPGTDYGWPNLTDFLKQLIAKVGAPVKVYKLAMDRDGKVDLWIQDQAHPDLVDSWEYDHGAIEGPIPVKFDHYPSIAALDHHVIELTTIDFPRLPAMLATARTKLGQPDARVVFIELERGDSSGFISVTDTPIWTIALDSPRHDGRVEFDLQGRVLDVDKD</sequence>
<evidence type="ECO:0008006" key="4">
    <source>
        <dbReference type="Google" id="ProtNLM"/>
    </source>
</evidence>
<dbReference type="Proteomes" id="UP000550401">
    <property type="component" value="Unassembled WGS sequence"/>
</dbReference>
<proteinExistence type="predicted"/>
<feature type="signal peptide" evidence="1">
    <location>
        <begin position="1"/>
        <end position="21"/>
    </location>
</feature>
<reference evidence="2 3" key="1">
    <citation type="submission" date="2020-07" db="EMBL/GenBank/DDBJ databases">
        <title>Genomic Encyclopedia of Type Strains, Phase IV (KMG-V): Genome sequencing to study the core and pangenomes of soil and plant-associated prokaryotes.</title>
        <authorList>
            <person name="Whitman W."/>
        </authorList>
    </citation>
    <scope>NUCLEOTIDE SEQUENCE [LARGE SCALE GENOMIC DNA]</scope>
    <source>
        <strain evidence="2 3">RH2WT43</strain>
    </source>
</reference>
<gene>
    <name evidence="2" type="ORF">FHW12_002552</name>
</gene>
<dbReference type="AlphaFoldDB" id="A0A839F3A4"/>
<protein>
    <recommendedName>
        <fullName evidence="4">YpeB-like protein with protease inhibitory function</fullName>
    </recommendedName>
</protein>
<dbReference type="RefSeq" id="WP_182531387.1">
    <property type="nucleotide sequence ID" value="NZ_JACGXL010000004.1"/>
</dbReference>
<evidence type="ECO:0000313" key="3">
    <source>
        <dbReference type="Proteomes" id="UP000550401"/>
    </source>
</evidence>
<name>A0A839F3A4_9GAMM</name>
<feature type="chain" id="PRO_5032436323" description="YpeB-like protein with protease inhibitory function" evidence="1">
    <location>
        <begin position="22"/>
        <end position="183"/>
    </location>
</feature>
<dbReference type="EMBL" id="JACGXL010000004">
    <property type="protein sequence ID" value="MBA8888319.1"/>
    <property type="molecule type" value="Genomic_DNA"/>
</dbReference>